<feature type="compositionally biased region" description="Polar residues" evidence="2">
    <location>
        <begin position="59"/>
        <end position="79"/>
    </location>
</feature>
<dbReference type="EMBL" id="JARBDR010000903">
    <property type="protein sequence ID" value="KAJ8304771.1"/>
    <property type="molecule type" value="Genomic_DNA"/>
</dbReference>
<dbReference type="Pfam" id="PF00568">
    <property type="entry name" value="WH1"/>
    <property type="match status" value="1"/>
</dbReference>
<dbReference type="SUPFAM" id="SSF50729">
    <property type="entry name" value="PH domain-like"/>
    <property type="match status" value="1"/>
</dbReference>
<dbReference type="Gene3D" id="2.30.29.30">
    <property type="entry name" value="Pleckstrin-homology domain (PH domain)/Phosphotyrosine-binding domain (PTB)"/>
    <property type="match status" value="1"/>
</dbReference>
<feature type="region of interest" description="Disordered" evidence="2">
    <location>
        <begin position="337"/>
        <end position="358"/>
    </location>
</feature>
<dbReference type="SMART" id="SM00461">
    <property type="entry name" value="WH1"/>
    <property type="match status" value="1"/>
</dbReference>
<organism evidence="4 5">
    <name type="scientific">Tegillarca granosa</name>
    <name type="common">Malaysian cockle</name>
    <name type="synonym">Anadara granosa</name>
    <dbReference type="NCBI Taxonomy" id="220873"/>
    <lineage>
        <taxon>Eukaryota</taxon>
        <taxon>Metazoa</taxon>
        <taxon>Spiralia</taxon>
        <taxon>Lophotrochozoa</taxon>
        <taxon>Mollusca</taxon>
        <taxon>Bivalvia</taxon>
        <taxon>Autobranchia</taxon>
        <taxon>Pteriomorphia</taxon>
        <taxon>Arcoida</taxon>
        <taxon>Arcoidea</taxon>
        <taxon>Arcidae</taxon>
        <taxon>Tegillarca</taxon>
    </lineage>
</organism>
<dbReference type="InterPro" id="IPR011993">
    <property type="entry name" value="PH-like_dom_sf"/>
</dbReference>
<evidence type="ECO:0000259" key="3">
    <source>
        <dbReference type="PROSITE" id="PS50229"/>
    </source>
</evidence>
<feature type="region of interest" description="Disordered" evidence="2">
    <location>
        <begin position="148"/>
        <end position="176"/>
    </location>
</feature>
<feature type="region of interest" description="Disordered" evidence="2">
    <location>
        <begin position="1"/>
        <end position="108"/>
    </location>
</feature>
<feature type="region of interest" description="Disordered" evidence="2">
    <location>
        <begin position="281"/>
        <end position="312"/>
    </location>
</feature>
<keyword evidence="1" id="KW-0175">Coiled coil</keyword>
<evidence type="ECO:0000256" key="2">
    <source>
        <dbReference type="SAM" id="MobiDB-lite"/>
    </source>
</evidence>
<feature type="compositionally biased region" description="Polar residues" evidence="2">
    <location>
        <begin position="342"/>
        <end position="351"/>
    </location>
</feature>
<feature type="domain" description="WH1" evidence="3">
    <location>
        <begin position="199"/>
        <end position="341"/>
    </location>
</feature>
<evidence type="ECO:0000313" key="4">
    <source>
        <dbReference type="EMBL" id="KAJ8304771.1"/>
    </source>
</evidence>
<accession>A0ABQ9EK59</accession>
<dbReference type="Proteomes" id="UP001217089">
    <property type="component" value="Unassembled WGS sequence"/>
</dbReference>
<feature type="coiled-coil region" evidence="1">
    <location>
        <begin position="470"/>
        <end position="556"/>
    </location>
</feature>
<sequence>MSWMSSFGPVETRNRPPTPDFPVSPSDFADSPASNTTPRQHKIQRHDSAKMLRGRPSTPDRSSPLQSPVMSHPHSMQTIPPSPRSARRVKVLPDSPQPVRNRPPTPDESVLQDLSWLQHYVCLRPCFIERNCRKYLSSDNLISEENLHHTRTSNMGSESNTKGKNPRLSSSRRSSLDSLLSRYPREMDFMEDDVFEEEIPTKAEQPIFTTKAHVFMIDPETKKNWIPASKSSVSVSYYYDSTRNTYRIISVDGSKFIEKFKEVKDLTRQQAAQNAVNAQVNGNAGSDERDSAVQSPTQQHTSRHFLHTRSSSLSSMQVLQDALGDDGQDLRENVNIRERRNSFNSPTQNGGSPDAHCIGSANAKKWEIELQTLKNNNSRLTSALQESTANVEEWKKQLAAYKEDSTRMKKKVYKKFRKIIRIDFIAYLVCTLLSFCARFVTVIDNHDPPNSSISSKIAEMERQQTSPDQVLALQGELQQLTERLERVQLENQDKQDEINQLNQQVREYSEKQNTNTNLESRVKFLEEENEKLKLKNTDLQRQLDESRMQYDQETSELLHLQDTLGSKVTELYEIHEQIVSTIRKESQS</sequence>
<comment type="caution">
    <text evidence="4">The sequence shown here is derived from an EMBL/GenBank/DDBJ whole genome shotgun (WGS) entry which is preliminary data.</text>
</comment>
<keyword evidence="5" id="KW-1185">Reference proteome</keyword>
<evidence type="ECO:0000313" key="5">
    <source>
        <dbReference type="Proteomes" id="UP001217089"/>
    </source>
</evidence>
<feature type="compositionally biased region" description="Low complexity" evidence="2">
    <location>
        <begin position="167"/>
        <end position="176"/>
    </location>
</feature>
<feature type="compositionally biased region" description="Polar residues" evidence="2">
    <location>
        <begin position="152"/>
        <end position="163"/>
    </location>
</feature>
<proteinExistence type="predicted"/>
<feature type="coiled-coil region" evidence="1">
    <location>
        <begin position="363"/>
        <end position="411"/>
    </location>
</feature>
<name>A0ABQ9EK59_TEGGR</name>
<dbReference type="PROSITE" id="PS50229">
    <property type="entry name" value="WH1"/>
    <property type="match status" value="1"/>
</dbReference>
<dbReference type="InterPro" id="IPR000697">
    <property type="entry name" value="WH1/EVH1_dom"/>
</dbReference>
<reference evidence="4 5" key="1">
    <citation type="submission" date="2022-12" db="EMBL/GenBank/DDBJ databases">
        <title>Chromosome-level genome of Tegillarca granosa.</title>
        <authorList>
            <person name="Kim J."/>
        </authorList>
    </citation>
    <scope>NUCLEOTIDE SEQUENCE [LARGE SCALE GENOMIC DNA]</scope>
    <source>
        <strain evidence="4">Teg-2019</strain>
        <tissue evidence="4">Adductor muscle</tissue>
    </source>
</reference>
<dbReference type="InterPro" id="IPR045027">
    <property type="entry name" value="Homer"/>
</dbReference>
<dbReference type="PANTHER" id="PTHR10918">
    <property type="entry name" value="HOMER"/>
    <property type="match status" value="1"/>
</dbReference>
<protein>
    <recommendedName>
        <fullName evidence="3">WH1 domain-containing protein</fullName>
    </recommendedName>
</protein>
<gene>
    <name evidence="4" type="ORF">KUTeg_018354</name>
</gene>
<evidence type="ECO:0000256" key="1">
    <source>
        <dbReference type="SAM" id="Coils"/>
    </source>
</evidence>